<dbReference type="InterPro" id="IPR000673">
    <property type="entry name" value="Sig_transdc_resp-reg_Me-estase"/>
</dbReference>
<dbReference type="GO" id="GO:0008984">
    <property type="term" value="F:protein-glutamate methylesterase activity"/>
    <property type="evidence" value="ECO:0007669"/>
    <property type="project" value="UniProtKB-EC"/>
</dbReference>
<feature type="active site" evidence="4">
    <location>
        <position position="33"/>
    </location>
</feature>
<evidence type="ECO:0000256" key="3">
    <source>
        <dbReference type="ARBA" id="ARBA00048267"/>
    </source>
</evidence>
<protein>
    <recommendedName>
        <fullName evidence="2">protein-glutamate methylesterase</fullName>
        <ecNumber evidence="2">3.1.1.61</ecNumber>
    </recommendedName>
</protein>
<dbReference type="EC" id="3.1.1.61" evidence="2"/>
<reference evidence="7" key="1">
    <citation type="submission" date="2017-06" db="EMBL/GenBank/DDBJ databases">
        <title>Genome analysis of Fimbriiglobus ruber SP5, the first member of the order Planctomycetales with confirmed chitinolytic capability.</title>
        <authorList>
            <person name="Ravin N.V."/>
            <person name="Rakitin A.L."/>
            <person name="Ivanova A.A."/>
            <person name="Beletsky A.V."/>
            <person name="Kulichevskaya I.S."/>
            <person name="Mardanov A.V."/>
            <person name="Dedysh S.N."/>
        </authorList>
    </citation>
    <scope>NUCLEOTIDE SEQUENCE [LARGE SCALE GENOMIC DNA]</scope>
    <source>
        <strain evidence="7">SP5</strain>
    </source>
</reference>
<dbReference type="PANTHER" id="PTHR42872">
    <property type="entry name" value="PROTEIN-GLUTAMATE METHYLESTERASE/PROTEIN-GLUTAMINE GLUTAMINASE"/>
    <property type="match status" value="1"/>
</dbReference>
<evidence type="ECO:0000256" key="4">
    <source>
        <dbReference type="PROSITE-ProRule" id="PRU00050"/>
    </source>
</evidence>
<comment type="caution">
    <text evidence="6">The sequence shown here is derived from an EMBL/GenBank/DDBJ whole genome shotgun (WGS) entry which is preliminary data.</text>
</comment>
<keyword evidence="7" id="KW-1185">Reference proteome</keyword>
<evidence type="ECO:0000256" key="1">
    <source>
        <dbReference type="ARBA" id="ARBA00022801"/>
    </source>
</evidence>
<dbReference type="EMBL" id="NIDE01000001">
    <property type="protein sequence ID" value="OWK46403.1"/>
    <property type="molecule type" value="Genomic_DNA"/>
</dbReference>
<dbReference type="AlphaFoldDB" id="A0A225DZL1"/>
<dbReference type="PANTHER" id="PTHR42872:SF6">
    <property type="entry name" value="PROTEIN-GLUTAMATE METHYLESTERASE_PROTEIN-GLUTAMINE GLUTAMINASE"/>
    <property type="match status" value="1"/>
</dbReference>
<comment type="catalytic activity">
    <reaction evidence="3">
        <text>[protein]-L-glutamate 5-O-methyl ester + H2O = L-glutamyl-[protein] + methanol + H(+)</text>
        <dbReference type="Rhea" id="RHEA:23236"/>
        <dbReference type="Rhea" id="RHEA-COMP:10208"/>
        <dbReference type="Rhea" id="RHEA-COMP:10311"/>
        <dbReference type="ChEBI" id="CHEBI:15377"/>
        <dbReference type="ChEBI" id="CHEBI:15378"/>
        <dbReference type="ChEBI" id="CHEBI:17790"/>
        <dbReference type="ChEBI" id="CHEBI:29973"/>
        <dbReference type="ChEBI" id="CHEBI:82795"/>
        <dbReference type="EC" id="3.1.1.61"/>
    </reaction>
</comment>
<evidence type="ECO:0000256" key="2">
    <source>
        <dbReference type="ARBA" id="ARBA00039140"/>
    </source>
</evidence>
<dbReference type="Pfam" id="PF01339">
    <property type="entry name" value="CheB_methylest"/>
    <property type="match status" value="1"/>
</dbReference>
<evidence type="ECO:0000313" key="6">
    <source>
        <dbReference type="EMBL" id="OWK46403.1"/>
    </source>
</evidence>
<keyword evidence="4" id="KW-0145">Chemotaxis</keyword>
<keyword evidence="1 4" id="KW-0378">Hydrolase</keyword>
<dbReference type="SUPFAM" id="SSF52738">
    <property type="entry name" value="Methylesterase CheB, C-terminal domain"/>
    <property type="match status" value="1"/>
</dbReference>
<evidence type="ECO:0000313" key="7">
    <source>
        <dbReference type="Proteomes" id="UP000214646"/>
    </source>
</evidence>
<dbReference type="InterPro" id="IPR035909">
    <property type="entry name" value="CheB_C"/>
</dbReference>
<dbReference type="GO" id="GO:0005737">
    <property type="term" value="C:cytoplasm"/>
    <property type="evidence" value="ECO:0007669"/>
    <property type="project" value="InterPro"/>
</dbReference>
<dbReference type="PROSITE" id="PS50122">
    <property type="entry name" value="CHEB"/>
    <property type="match status" value="1"/>
</dbReference>
<organism evidence="6 7">
    <name type="scientific">Fimbriiglobus ruber</name>
    <dbReference type="NCBI Taxonomy" id="1908690"/>
    <lineage>
        <taxon>Bacteria</taxon>
        <taxon>Pseudomonadati</taxon>
        <taxon>Planctomycetota</taxon>
        <taxon>Planctomycetia</taxon>
        <taxon>Gemmatales</taxon>
        <taxon>Gemmataceae</taxon>
        <taxon>Fimbriiglobus</taxon>
    </lineage>
</organism>
<dbReference type="CDD" id="cd16433">
    <property type="entry name" value="CheB"/>
    <property type="match status" value="1"/>
</dbReference>
<evidence type="ECO:0000259" key="5">
    <source>
        <dbReference type="PROSITE" id="PS50122"/>
    </source>
</evidence>
<gene>
    <name evidence="6" type="ORF">FRUB_00102</name>
</gene>
<feature type="domain" description="CheB-type methylesterase" evidence="5">
    <location>
        <begin position="1"/>
        <end position="184"/>
    </location>
</feature>
<dbReference type="Gene3D" id="3.40.50.180">
    <property type="entry name" value="Methylesterase CheB, C-terminal domain"/>
    <property type="match status" value="1"/>
</dbReference>
<sequence>MVVGASAGALEALSVLLPALPTDYPLPVLVVVHLPPDKKSVMAELLQQKCRVGVREAEDKEPIRAGIVYFAPPDYHLLVEPDRRLSLSSEEPVLYSRPSIDVLFETAADAYGPGLIGVVLTGANSDGSRGLRAVLSAGGTGLVQWPDLAYASAMPQAALDACPGARVLSLPEIATYLLECVTPV</sequence>
<name>A0A225DZL1_9BACT</name>
<dbReference type="GO" id="GO:0000156">
    <property type="term" value="F:phosphorelay response regulator activity"/>
    <property type="evidence" value="ECO:0007669"/>
    <property type="project" value="InterPro"/>
</dbReference>
<dbReference type="Proteomes" id="UP000214646">
    <property type="component" value="Unassembled WGS sequence"/>
</dbReference>
<accession>A0A225DZL1</accession>
<feature type="active site" evidence="4">
    <location>
        <position position="6"/>
    </location>
</feature>
<dbReference type="GO" id="GO:0006935">
    <property type="term" value="P:chemotaxis"/>
    <property type="evidence" value="ECO:0007669"/>
    <property type="project" value="UniProtKB-UniRule"/>
</dbReference>
<proteinExistence type="predicted"/>
<feature type="active site" evidence="4">
    <location>
        <position position="126"/>
    </location>
</feature>